<feature type="transmembrane region" description="Helical" evidence="2">
    <location>
        <begin position="21"/>
        <end position="40"/>
    </location>
</feature>
<keyword evidence="2" id="KW-0472">Membrane</keyword>
<keyword evidence="2" id="KW-0812">Transmembrane</keyword>
<keyword evidence="4" id="KW-1185">Reference proteome</keyword>
<dbReference type="RefSeq" id="WP_123689473.1">
    <property type="nucleotide sequence ID" value="NZ_AP019700.1"/>
</dbReference>
<dbReference type="AlphaFoldDB" id="A0A3N1MBT7"/>
<organism evidence="3 4">
    <name type="scientific">Stella humosa</name>
    <dbReference type="NCBI Taxonomy" id="94"/>
    <lineage>
        <taxon>Bacteria</taxon>
        <taxon>Pseudomonadati</taxon>
        <taxon>Pseudomonadota</taxon>
        <taxon>Alphaproteobacteria</taxon>
        <taxon>Rhodospirillales</taxon>
        <taxon>Stellaceae</taxon>
        <taxon>Stella</taxon>
    </lineage>
</organism>
<reference evidence="3 4" key="1">
    <citation type="submission" date="2018-11" db="EMBL/GenBank/DDBJ databases">
        <title>Genomic Encyclopedia of Type Strains, Phase IV (KMG-IV): sequencing the most valuable type-strain genomes for metagenomic binning, comparative biology and taxonomic classification.</title>
        <authorList>
            <person name="Goeker M."/>
        </authorList>
    </citation>
    <scope>NUCLEOTIDE SEQUENCE [LARGE SCALE GENOMIC DNA]</scope>
    <source>
        <strain evidence="3 4">DSM 5900</strain>
    </source>
</reference>
<dbReference type="EMBL" id="RJKX01000013">
    <property type="protein sequence ID" value="ROQ00167.1"/>
    <property type="molecule type" value="Genomic_DNA"/>
</dbReference>
<dbReference type="Pfam" id="PF04120">
    <property type="entry name" value="Iron_permease"/>
    <property type="match status" value="1"/>
</dbReference>
<evidence type="ECO:0000256" key="1">
    <source>
        <dbReference type="SAM" id="Coils"/>
    </source>
</evidence>
<accession>A0A3N1MBT7</accession>
<comment type="caution">
    <text evidence="3">The sequence shown here is derived from an EMBL/GenBank/DDBJ whole genome shotgun (WGS) entry which is preliminary data.</text>
</comment>
<feature type="coiled-coil region" evidence="1">
    <location>
        <begin position="74"/>
        <end position="101"/>
    </location>
</feature>
<keyword evidence="1" id="KW-0175">Coiled coil</keyword>
<gene>
    <name evidence="3" type="ORF">EDC65_1963</name>
</gene>
<keyword evidence="2" id="KW-1133">Transmembrane helix</keyword>
<dbReference type="Proteomes" id="UP000278222">
    <property type="component" value="Unassembled WGS sequence"/>
</dbReference>
<evidence type="ECO:0000256" key="2">
    <source>
        <dbReference type="SAM" id="Phobius"/>
    </source>
</evidence>
<sequence length="130" mass="14337">MRRKSLFSRFAARAAAIMGRPAVFGLAFALVVVWAISGPFLGFSEIWQLTINTGTTIITFLMVFLIQNSQNRDAETVQIKLDALLHAIERADNRLLDLEEMSEKEILKLRKKYEAVAAAARAGDEAPGAA</sequence>
<evidence type="ECO:0000313" key="3">
    <source>
        <dbReference type="EMBL" id="ROQ00167.1"/>
    </source>
</evidence>
<dbReference type="GO" id="GO:0055085">
    <property type="term" value="P:transmembrane transport"/>
    <property type="evidence" value="ECO:0007669"/>
    <property type="project" value="InterPro"/>
</dbReference>
<name>A0A3N1MBT7_9PROT</name>
<dbReference type="InterPro" id="IPR007251">
    <property type="entry name" value="Iron_permease_Fet4"/>
</dbReference>
<proteinExistence type="predicted"/>
<dbReference type="OrthoDB" id="119761at2"/>
<protein>
    <submittedName>
        <fullName evidence="3">Low affinity Fe/Cu permease</fullName>
    </submittedName>
</protein>
<evidence type="ECO:0000313" key="4">
    <source>
        <dbReference type="Proteomes" id="UP000278222"/>
    </source>
</evidence>
<feature type="transmembrane region" description="Helical" evidence="2">
    <location>
        <begin position="46"/>
        <end position="66"/>
    </location>
</feature>